<name>A0A917P8N0_9DEIO</name>
<keyword evidence="3" id="KW-0408">Iron</keyword>
<feature type="domain" description="Lactate utilization protein B C-terminal" evidence="6">
    <location>
        <begin position="388"/>
        <end position="469"/>
    </location>
</feature>
<dbReference type="Pfam" id="PF13183">
    <property type="entry name" value="Fer4_8"/>
    <property type="match status" value="1"/>
</dbReference>
<accession>A0A917P8N0</accession>
<dbReference type="InterPro" id="IPR004452">
    <property type="entry name" value="LutB/LldF"/>
</dbReference>
<dbReference type="InterPro" id="IPR017896">
    <property type="entry name" value="4Fe4S_Fe-S-bd"/>
</dbReference>
<dbReference type="GO" id="GO:0006089">
    <property type="term" value="P:lactate metabolic process"/>
    <property type="evidence" value="ECO:0007669"/>
    <property type="project" value="InterPro"/>
</dbReference>
<dbReference type="RefSeq" id="WP_229670763.1">
    <property type="nucleotide sequence ID" value="NZ_BMOE01000002.1"/>
</dbReference>
<dbReference type="AlphaFoldDB" id="A0A917P8N0"/>
<dbReference type="EMBL" id="BMOE01000002">
    <property type="protein sequence ID" value="GGJ66872.1"/>
    <property type="molecule type" value="Genomic_DNA"/>
</dbReference>
<organism evidence="8 9">
    <name type="scientific">Deinococcus aquiradiocola</name>
    <dbReference type="NCBI Taxonomy" id="393059"/>
    <lineage>
        <taxon>Bacteria</taxon>
        <taxon>Thermotogati</taxon>
        <taxon>Deinococcota</taxon>
        <taxon>Deinococci</taxon>
        <taxon>Deinococcales</taxon>
        <taxon>Deinococcaceae</taxon>
        <taxon>Deinococcus</taxon>
    </lineage>
</organism>
<evidence type="ECO:0000259" key="5">
    <source>
        <dbReference type="Pfam" id="PF02589"/>
    </source>
</evidence>
<evidence type="ECO:0000259" key="7">
    <source>
        <dbReference type="Pfam" id="PF13183"/>
    </source>
</evidence>
<evidence type="ECO:0000259" key="6">
    <source>
        <dbReference type="Pfam" id="PF11870"/>
    </source>
</evidence>
<dbReference type="GO" id="GO:0051539">
    <property type="term" value="F:4 iron, 4 sulfur cluster binding"/>
    <property type="evidence" value="ECO:0007669"/>
    <property type="project" value="UniProtKB-KW"/>
</dbReference>
<comment type="caution">
    <text evidence="8">The sequence shown here is derived from an EMBL/GenBank/DDBJ whole genome shotgun (WGS) entry which is preliminary data.</text>
</comment>
<reference evidence="8" key="1">
    <citation type="journal article" date="2014" name="Int. J. Syst. Evol. Microbiol.">
        <title>Complete genome sequence of Corynebacterium casei LMG S-19264T (=DSM 44701T), isolated from a smear-ripened cheese.</title>
        <authorList>
            <consortium name="US DOE Joint Genome Institute (JGI-PGF)"/>
            <person name="Walter F."/>
            <person name="Albersmeier A."/>
            <person name="Kalinowski J."/>
            <person name="Ruckert C."/>
        </authorList>
    </citation>
    <scope>NUCLEOTIDE SEQUENCE</scope>
    <source>
        <strain evidence="8">JCM 14371</strain>
    </source>
</reference>
<dbReference type="Pfam" id="PF11870">
    <property type="entry name" value="LutB_C"/>
    <property type="match status" value="1"/>
</dbReference>
<dbReference type="Pfam" id="PF02589">
    <property type="entry name" value="LUD_dom"/>
    <property type="match status" value="1"/>
</dbReference>
<evidence type="ECO:0000256" key="4">
    <source>
        <dbReference type="ARBA" id="ARBA00023014"/>
    </source>
</evidence>
<evidence type="ECO:0000256" key="3">
    <source>
        <dbReference type="ARBA" id="ARBA00023004"/>
    </source>
</evidence>
<evidence type="ECO:0000256" key="2">
    <source>
        <dbReference type="ARBA" id="ARBA00022723"/>
    </source>
</evidence>
<keyword evidence="4" id="KW-0411">Iron-sulfur</keyword>
<gene>
    <name evidence="8" type="ORF">GCM10008939_08840</name>
</gene>
<dbReference type="InterPro" id="IPR003741">
    <property type="entry name" value="LUD_dom"/>
</dbReference>
<dbReference type="InterPro" id="IPR024185">
    <property type="entry name" value="FTHF_cligase-like_sf"/>
</dbReference>
<dbReference type="SUPFAM" id="SSF54862">
    <property type="entry name" value="4Fe-4S ferredoxins"/>
    <property type="match status" value="1"/>
</dbReference>
<dbReference type="Proteomes" id="UP000635726">
    <property type="component" value="Unassembled WGS sequence"/>
</dbReference>
<sequence length="477" mass="51748">MSGLHPARPFPEAAKSEVNNPQLRANLRKVTNTIREKRLRAVGELPHWEELRVLGAATKDASLAHLSDRLLELEASVKARGGHVHWARDAAEARELVAQIAQGHGVTELIKVKSITSDEIELNRALDAHGIHAIETDLAELIVQLSHDTPSHILVPAIHRNRAEIQALFNRELGDPEHLSDDPAVLAGAARRYLRQKFLTTKMAVSGANFAIADTGTVCVVESEGNGRMCVTLPEVLVSIMGIEKVLGTWEDISVFMELLPRSSTAERMNPYTSFWSGVTPGDGPQEFHLILLDNGRTDVLADEVGRQTLRCIRCSACLNVCPVYERAGGHAYGSVYPGPIGAILTPQLLHMDDKNANTLPGASSLCGACFDACPVRINIPQVLIYLRGEANGHKGTTLESVAMGAARYAMSEGWRFEGAVKLARAGQGPLVHGGQITALPGLLGGWTQSRDLAPFPPQSFREWWREREAEGAGGEP</sequence>
<dbReference type="SUPFAM" id="SSF100950">
    <property type="entry name" value="NagB/RpiA/CoA transferase-like"/>
    <property type="match status" value="1"/>
</dbReference>
<proteinExistence type="predicted"/>
<evidence type="ECO:0000256" key="1">
    <source>
        <dbReference type="ARBA" id="ARBA00022485"/>
    </source>
</evidence>
<keyword evidence="9" id="KW-1185">Reference proteome</keyword>
<protein>
    <recommendedName>
        <fullName evidence="10">Iron-sulfur cluster-binding protein</fullName>
    </recommendedName>
</protein>
<dbReference type="PANTHER" id="PTHR47153:SF2">
    <property type="entry name" value="LACTATE UTILIZATION PROTEIN B"/>
    <property type="match status" value="1"/>
</dbReference>
<feature type="domain" description="4Fe-4S ferredoxin-type" evidence="7">
    <location>
        <begin position="310"/>
        <end position="378"/>
    </location>
</feature>
<reference evidence="8" key="2">
    <citation type="submission" date="2020-09" db="EMBL/GenBank/DDBJ databases">
        <authorList>
            <person name="Sun Q."/>
            <person name="Ohkuma M."/>
        </authorList>
    </citation>
    <scope>NUCLEOTIDE SEQUENCE</scope>
    <source>
        <strain evidence="8">JCM 14371</strain>
    </source>
</reference>
<evidence type="ECO:0000313" key="9">
    <source>
        <dbReference type="Proteomes" id="UP000635726"/>
    </source>
</evidence>
<evidence type="ECO:0000313" key="8">
    <source>
        <dbReference type="EMBL" id="GGJ66872.1"/>
    </source>
</evidence>
<dbReference type="Gene3D" id="3.40.50.10420">
    <property type="entry name" value="NagB/RpiA/CoA transferase-like"/>
    <property type="match status" value="1"/>
</dbReference>
<dbReference type="Gene3D" id="3.30.70.20">
    <property type="match status" value="1"/>
</dbReference>
<keyword evidence="2" id="KW-0479">Metal-binding</keyword>
<keyword evidence="1" id="KW-0004">4Fe-4S</keyword>
<feature type="domain" description="LUD" evidence="5">
    <location>
        <begin position="72"/>
        <end position="292"/>
    </location>
</feature>
<dbReference type="InterPro" id="IPR037171">
    <property type="entry name" value="NagB/RpiA_transferase-like"/>
</dbReference>
<dbReference type="PROSITE" id="PS00198">
    <property type="entry name" value="4FE4S_FER_1"/>
    <property type="match status" value="1"/>
</dbReference>
<dbReference type="InterPro" id="IPR017900">
    <property type="entry name" value="4Fe4S_Fe_S_CS"/>
</dbReference>
<dbReference type="GO" id="GO:0046872">
    <property type="term" value="F:metal ion binding"/>
    <property type="evidence" value="ECO:0007669"/>
    <property type="project" value="UniProtKB-KW"/>
</dbReference>
<dbReference type="PANTHER" id="PTHR47153">
    <property type="entry name" value="LACTATE UTILIZATION PROTEIN B"/>
    <property type="match status" value="1"/>
</dbReference>
<dbReference type="InterPro" id="IPR024569">
    <property type="entry name" value="LutB_C"/>
</dbReference>
<evidence type="ECO:0008006" key="10">
    <source>
        <dbReference type="Google" id="ProtNLM"/>
    </source>
</evidence>